<feature type="coiled-coil region" evidence="1">
    <location>
        <begin position="249"/>
        <end position="276"/>
    </location>
</feature>
<protein>
    <submittedName>
        <fullName evidence="3">Uncharacterized protein</fullName>
    </submittedName>
</protein>
<accession>E3N4D1</accession>
<feature type="region of interest" description="Disordered" evidence="2">
    <location>
        <begin position="25"/>
        <end position="53"/>
    </location>
</feature>
<keyword evidence="1" id="KW-0175">Coiled coil</keyword>
<proteinExistence type="predicted"/>
<organism evidence="4">
    <name type="scientific">Caenorhabditis remanei</name>
    <name type="common">Caenorhabditis vulgaris</name>
    <dbReference type="NCBI Taxonomy" id="31234"/>
    <lineage>
        <taxon>Eukaryota</taxon>
        <taxon>Metazoa</taxon>
        <taxon>Ecdysozoa</taxon>
        <taxon>Nematoda</taxon>
        <taxon>Chromadorea</taxon>
        <taxon>Rhabditida</taxon>
        <taxon>Rhabditina</taxon>
        <taxon>Rhabditomorpha</taxon>
        <taxon>Rhabditoidea</taxon>
        <taxon>Rhabditidae</taxon>
        <taxon>Peloderinae</taxon>
        <taxon>Caenorhabditis</taxon>
    </lineage>
</organism>
<sequence>MHPNYNQRGNQYTGNYQQGPEFRRAYHDHRGGRNGGMMSSFNHQNGMDGAYQRPSSDYRDVIRIHSTSGPREDTIKVPRIETAIRTSTIAKRNSNIKMDTKLKDAKKIHSAVSNLLKAHRSPRRSKKYLKILGRADQKIELHTSLVLHQDLIQLKSDADLVEIRPHREPCQPVAKVPPDQGTIEDLTRSQIGALRDVPGPSTPSQHSSNVQRDNAPNATQEQKDTLTTLGKSTIMVGIVRIMPHQKVDNQAKKEEYEKIDEEIRRISKEIDAMKNRINYFMLPFI</sequence>
<evidence type="ECO:0000256" key="2">
    <source>
        <dbReference type="SAM" id="MobiDB-lite"/>
    </source>
</evidence>
<evidence type="ECO:0000313" key="4">
    <source>
        <dbReference type="Proteomes" id="UP000008281"/>
    </source>
</evidence>
<keyword evidence="4" id="KW-1185">Reference proteome</keyword>
<feature type="region of interest" description="Disordered" evidence="2">
    <location>
        <begin position="193"/>
        <end position="224"/>
    </location>
</feature>
<dbReference type="EMBL" id="DS268525">
    <property type="protein sequence ID" value="EFO85499.1"/>
    <property type="molecule type" value="Genomic_DNA"/>
</dbReference>
<gene>
    <name evidence="3" type="ORF">CRE_23016</name>
</gene>
<reference evidence="3" key="1">
    <citation type="submission" date="2007-07" db="EMBL/GenBank/DDBJ databases">
        <title>PCAP assembly of the Caenorhabditis remanei genome.</title>
        <authorList>
            <consortium name="The Caenorhabditis remanei Sequencing Consortium"/>
            <person name="Wilson R.K."/>
        </authorList>
    </citation>
    <scope>NUCLEOTIDE SEQUENCE [LARGE SCALE GENOMIC DNA]</scope>
    <source>
        <strain evidence="3">PB4641</strain>
    </source>
</reference>
<dbReference type="HOGENOM" id="CLU_977404_0_0_1"/>
<feature type="compositionally biased region" description="Polar residues" evidence="2">
    <location>
        <begin position="202"/>
        <end position="224"/>
    </location>
</feature>
<dbReference type="InParanoid" id="E3N4D1"/>
<evidence type="ECO:0000256" key="1">
    <source>
        <dbReference type="SAM" id="Coils"/>
    </source>
</evidence>
<name>E3N4D1_CAERE</name>
<dbReference type="AlphaFoldDB" id="E3N4D1"/>
<evidence type="ECO:0000313" key="3">
    <source>
        <dbReference type="EMBL" id="EFO85499.1"/>
    </source>
</evidence>
<dbReference type="Proteomes" id="UP000008281">
    <property type="component" value="Unassembled WGS sequence"/>
</dbReference>